<dbReference type="InterPro" id="IPR011990">
    <property type="entry name" value="TPR-like_helical_dom_sf"/>
</dbReference>
<dbReference type="Gene3D" id="3.40.50.300">
    <property type="entry name" value="P-loop containing nucleotide triphosphate hydrolases"/>
    <property type="match status" value="1"/>
</dbReference>
<dbReference type="Pfam" id="PF13560">
    <property type="entry name" value="HTH_31"/>
    <property type="match status" value="1"/>
</dbReference>
<dbReference type="PANTHER" id="PTHR47691:SF3">
    <property type="entry name" value="HTH-TYPE TRANSCRIPTIONAL REGULATOR RV0890C-RELATED"/>
    <property type="match status" value="1"/>
</dbReference>
<dbReference type="SUPFAM" id="SSF52540">
    <property type="entry name" value="P-loop containing nucleoside triphosphate hydrolases"/>
    <property type="match status" value="1"/>
</dbReference>
<evidence type="ECO:0000313" key="3">
    <source>
        <dbReference type="Proteomes" id="UP000295075"/>
    </source>
</evidence>
<evidence type="ECO:0000259" key="1">
    <source>
        <dbReference type="PROSITE" id="PS50943"/>
    </source>
</evidence>
<comment type="caution">
    <text evidence="2">The sequence shown here is derived from an EMBL/GenBank/DDBJ whole genome shotgun (WGS) entry which is preliminary data.</text>
</comment>
<feature type="domain" description="HTH cro/C1-type" evidence="1">
    <location>
        <begin position="17"/>
        <end position="72"/>
    </location>
</feature>
<dbReference type="PROSITE" id="PS50943">
    <property type="entry name" value="HTH_CROC1"/>
    <property type="match status" value="1"/>
</dbReference>
<protein>
    <submittedName>
        <fullName evidence="2">Helix-turn-helix domain-containing protein</fullName>
    </submittedName>
</protein>
<dbReference type="SMART" id="SM00028">
    <property type="entry name" value="TPR"/>
    <property type="match status" value="4"/>
</dbReference>
<dbReference type="InterPro" id="IPR027417">
    <property type="entry name" value="P-loop_NTPase"/>
</dbReference>
<dbReference type="Proteomes" id="UP000295075">
    <property type="component" value="Unassembled WGS sequence"/>
</dbReference>
<dbReference type="PRINTS" id="PR00364">
    <property type="entry name" value="DISEASERSIST"/>
</dbReference>
<dbReference type="EMBL" id="SMKA01000229">
    <property type="protein sequence ID" value="TDC21103.1"/>
    <property type="molecule type" value="Genomic_DNA"/>
</dbReference>
<dbReference type="Pfam" id="PF00931">
    <property type="entry name" value="NB-ARC"/>
    <property type="match status" value="1"/>
</dbReference>
<dbReference type="PANTHER" id="PTHR47691">
    <property type="entry name" value="REGULATOR-RELATED"/>
    <property type="match status" value="1"/>
</dbReference>
<dbReference type="SUPFAM" id="SSF48452">
    <property type="entry name" value="TPR-like"/>
    <property type="match status" value="1"/>
</dbReference>
<dbReference type="SMART" id="SM00530">
    <property type="entry name" value="HTH_XRE"/>
    <property type="match status" value="1"/>
</dbReference>
<dbReference type="InterPro" id="IPR019734">
    <property type="entry name" value="TPR_rpt"/>
</dbReference>
<dbReference type="AlphaFoldDB" id="A0A4R4PH11"/>
<accession>A0A4R4PH11</accession>
<dbReference type="Gene3D" id="1.10.260.40">
    <property type="entry name" value="lambda repressor-like DNA-binding domains"/>
    <property type="match status" value="1"/>
</dbReference>
<dbReference type="GO" id="GO:0003677">
    <property type="term" value="F:DNA binding"/>
    <property type="evidence" value="ECO:0007669"/>
    <property type="project" value="InterPro"/>
</dbReference>
<dbReference type="GO" id="GO:0043531">
    <property type="term" value="F:ADP binding"/>
    <property type="evidence" value="ECO:0007669"/>
    <property type="project" value="InterPro"/>
</dbReference>
<dbReference type="CDD" id="cd00093">
    <property type="entry name" value="HTH_XRE"/>
    <property type="match status" value="1"/>
</dbReference>
<dbReference type="SUPFAM" id="SSF47413">
    <property type="entry name" value="lambda repressor-like DNA-binding domains"/>
    <property type="match status" value="1"/>
</dbReference>
<sequence>MAPPSRMTPMSEFGPVLRKFRKTAGLSQERLAAVAGVSVEAIKTLESGRRRHPRSGTLKLLADGLGLTETQRSQLLAAGARTKARVTIPRELPDDVYSFVGREDQVAELEKTFTAQEPRPGVVVTSAIGGMGGIGKTALAIHLAHLVADRYPDGQLYLNLGGFGPGRPLTVTEALGRLMDSLGVQGPDDPGDSHEAAARYRSALAGRRVLVVLDNAADAAQVAPLLPGASTCAVLITSRRTLTALPGVAHVLLDVLPDQDGIEMLTRIVDDDRIAADPVNALAIVRLCGGLPLALHLAGARLADEPSWGLADLVHRLETSRNRLDELSTTDRDVRASIEFSLAAATDRDTEAVEAFKLLGLHEGDELNVRVAAALLDLPVDDVSLRLERLVDLYLIESVGPHRYRMHDLVRSYVKETTAALTDERAREAAQLRVLQLCLAMGWQTRMTRFSDDLSEAWYDASWTTGAAQFTVDEIFAWFDEEIEEVISAVRRAAAGGPQQRAMLARLVLGLLPYCYVRRRHSDGVLLGTLAIGVKESAEEPFAAALLPFEVAQQCGSAGQHVRAVEYMTTALAAPKIRAYDRAYIEAEVFLGHYLVELGRLDEAIASAGRGVEVALRSGDEVAEAEGRLILGLAAGRQGRTAAQDREFDRAVEVIRRLGTAHERYWLLCLAGLSYYEAGRLDESSAYLEEARAAATEDGDEFAVAEALEGLGRVESARGHLDLAEQHLRASLQVVQGTWQAEARVRERLGHVLLAAARPAEANAQWRSALDLLVRHGSPQADEVRRLLGPDV</sequence>
<gene>
    <name evidence="2" type="ORF">E1261_34090</name>
</gene>
<dbReference type="InterPro" id="IPR001387">
    <property type="entry name" value="Cro/C1-type_HTH"/>
</dbReference>
<proteinExistence type="predicted"/>
<evidence type="ECO:0000313" key="2">
    <source>
        <dbReference type="EMBL" id="TDC21103.1"/>
    </source>
</evidence>
<dbReference type="OrthoDB" id="4326794at2"/>
<dbReference type="InterPro" id="IPR010982">
    <property type="entry name" value="Lambda_DNA-bd_dom_sf"/>
</dbReference>
<organism evidence="2 3">
    <name type="scientific">Kribbella albertanoniae</name>
    <dbReference type="NCBI Taxonomy" id="1266829"/>
    <lineage>
        <taxon>Bacteria</taxon>
        <taxon>Bacillati</taxon>
        <taxon>Actinomycetota</taxon>
        <taxon>Actinomycetes</taxon>
        <taxon>Propionibacteriales</taxon>
        <taxon>Kribbellaceae</taxon>
        <taxon>Kribbella</taxon>
    </lineage>
</organism>
<dbReference type="InterPro" id="IPR002182">
    <property type="entry name" value="NB-ARC"/>
</dbReference>
<reference evidence="2 3" key="1">
    <citation type="submission" date="2019-03" db="EMBL/GenBank/DDBJ databases">
        <title>Draft genome sequences of novel Actinobacteria.</title>
        <authorList>
            <person name="Sahin N."/>
            <person name="Ay H."/>
            <person name="Saygin H."/>
        </authorList>
    </citation>
    <scope>NUCLEOTIDE SEQUENCE [LARGE SCALE GENOMIC DNA]</scope>
    <source>
        <strain evidence="2 3">JCM 30547</strain>
    </source>
</reference>
<name>A0A4R4PH11_9ACTN</name>
<dbReference type="Gene3D" id="1.25.40.10">
    <property type="entry name" value="Tetratricopeptide repeat domain"/>
    <property type="match status" value="1"/>
</dbReference>
<keyword evidence="3" id="KW-1185">Reference proteome</keyword>